<organism evidence="1 2">
    <name type="scientific">Spirosoma oryzae</name>
    <dbReference type="NCBI Taxonomy" id="1469603"/>
    <lineage>
        <taxon>Bacteria</taxon>
        <taxon>Pseudomonadati</taxon>
        <taxon>Bacteroidota</taxon>
        <taxon>Cytophagia</taxon>
        <taxon>Cytophagales</taxon>
        <taxon>Cytophagaceae</taxon>
        <taxon>Spirosoma</taxon>
    </lineage>
</organism>
<protein>
    <submittedName>
        <fullName evidence="1">Uncharacterized protein</fullName>
    </submittedName>
</protein>
<proteinExistence type="predicted"/>
<name>A0A2T0SY86_9BACT</name>
<accession>A0A2T0SY86</accession>
<reference evidence="1 2" key="1">
    <citation type="submission" date="2018-03" db="EMBL/GenBank/DDBJ databases">
        <title>Genomic Encyclopedia of Archaeal and Bacterial Type Strains, Phase II (KMG-II): from individual species to whole genera.</title>
        <authorList>
            <person name="Goeker M."/>
        </authorList>
    </citation>
    <scope>NUCLEOTIDE SEQUENCE [LARGE SCALE GENOMIC DNA]</scope>
    <source>
        <strain evidence="1 2">DSM 28354</strain>
    </source>
</reference>
<gene>
    <name evidence="1" type="ORF">CLV58_109105</name>
</gene>
<dbReference type="AlphaFoldDB" id="A0A2T0SY86"/>
<evidence type="ECO:0000313" key="1">
    <source>
        <dbReference type="EMBL" id="PRY38378.1"/>
    </source>
</evidence>
<dbReference type="RefSeq" id="WP_106138111.1">
    <property type="nucleotide sequence ID" value="NZ_PVTE01000009.1"/>
</dbReference>
<comment type="caution">
    <text evidence="1">The sequence shown here is derived from an EMBL/GenBank/DDBJ whole genome shotgun (WGS) entry which is preliminary data.</text>
</comment>
<evidence type="ECO:0000313" key="2">
    <source>
        <dbReference type="Proteomes" id="UP000238375"/>
    </source>
</evidence>
<dbReference type="EMBL" id="PVTE01000009">
    <property type="protein sequence ID" value="PRY38378.1"/>
    <property type="molecule type" value="Genomic_DNA"/>
</dbReference>
<sequence length="99" mass="11955">MTQFKTGDKVRLVREEDNQLFDTDYQLNRIYTVGKVVQPDWFEVLGLPFKKDLDPWKTYRKFPRIYNCCFEKLDPFQVKVLEARNQLKANDKCSNLETW</sequence>
<keyword evidence="2" id="KW-1185">Reference proteome</keyword>
<dbReference type="Proteomes" id="UP000238375">
    <property type="component" value="Unassembled WGS sequence"/>
</dbReference>